<sequence length="205" mass="23564">MKRLLLTSLVAVLLFSCKSYYGPVTNKEDYTKGTYTVVNNYFSTIGEEHIFRAHIQIFKKEVSGLLVVKRMDEQVHRVVLTSDFGNTLFDFSIYKDKPYAINYVMPDLDKKIILNFIAKDFSYLVEDTYTLKAKATQDNTTVYSGTYKKKKAFVVVNQQEDVTTVIAANARKPKIVFSYATKEGEVLEIKHENFPLEIQLTPLEN</sequence>
<evidence type="ECO:0000313" key="2">
    <source>
        <dbReference type="EMBL" id="STZ69303.1"/>
    </source>
</evidence>
<organism evidence="2 3">
    <name type="scientific">Myroides odoratus</name>
    <name type="common">Flavobacterium odoratum</name>
    <dbReference type="NCBI Taxonomy" id="256"/>
    <lineage>
        <taxon>Bacteria</taxon>
        <taxon>Pseudomonadati</taxon>
        <taxon>Bacteroidota</taxon>
        <taxon>Flavobacteriia</taxon>
        <taxon>Flavobacteriales</taxon>
        <taxon>Flavobacteriaceae</taxon>
        <taxon>Myroides</taxon>
    </lineage>
</organism>
<reference evidence="2 3" key="1">
    <citation type="submission" date="2018-06" db="EMBL/GenBank/DDBJ databases">
        <authorList>
            <consortium name="Pathogen Informatics"/>
            <person name="Doyle S."/>
        </authorList>
    </citation>
    <scope>NUCLEOTIDE SEQUENCE [LARGE SCALE GENOMIC DNA]</scope>
    <source>
        <strain evidence="2 3">NCTC11179</strain>
    </source>
</reference>
<dbReference type="RefSeq" id="WP_115092079.1">
    <property type="nucleotide sequence ID" value="NZ_CP068107.1"/>
</dbReference>
<feature type="signal peptide" evidence="1">
    <location>
        <begin position="1"/>
        <end position="21"/>
    </location>
</feature>
<evidence type="ECO:0000313" key="3">
    <source>
        <dbReference type="Proteomes" id="UP000255024"/>
    </source>
</evidence>
<feature type="chain" id="PRO_5016656738" description="Lipoprotein" evidence="1">
    <location>
        <begin position="22"/>
        <end position="205"/>
    </location>
</feature>
<evidence type="ECO:0008006" key="4">
    <source>
        <dbReference type="Google" id="ProtNLM"/>
    </source>
</evidence>
<gene>
    <name evidence="2" type="ORF">NCTC11179_02809</name>
</gene>
<proteinExistence type="predicted"/>
<keyword evidence="3" id="KW-1185">Reference proteome</keyword>
<dbReference type="AlphaFoldDB" id="A0A378U570"/>
<keyword evidence="1" id="KW-0732">Signal</keyword>
<dbReference type="Proteomes" id="UP000255024">
    <property type="component" value="Unassembled WGS sequence"/>
</dbReference>
<protein>
    <recommendedName>
        <fullName evidence="4">Lipoprotein</fullName>
    </recommendedName>
</protein>
<dbReference type="PROSITE" id="PS51257">
    <property type="entry name" value="PROKAR_LIPOPROTEIN"/>
    <property type="match status" value="1"/>
</dbReference>
<evidence type="ECO:0000256" key="1">
    <source>
        <dbReference type="SAM" id="SignalP"/>
    </source>
</evidence>
<accession>A0A378U570</accession>
<name>A0A378U570_MYROD</name>
<dbReference type="EMBL" id="UGQL01000002">
    <property type="protein sequence ID" value="STZ69303.1"/>
    <property type="molecule type" value="Genomic_DNA"/>
</dbReference>